<evidence type="ECO:0000256" key="8">
    <source>
        <dbReference type="PROSITE-ProRule" id="PRU01240"/>
    </source>
</evidence>
<feature type="domain" description="Peptidase S8/S53" evidence="9">
    <location>
        <begin position="42"/>
        <end position="492"/>
    </location>
</feature>
<comment type="similarity">
    <text evidence="2 8">Belongs to the peptidase S8 family.</text>
</comment>
<evidence type="ECO:0000256" key="5">
    <source>
        <dbReference type="ARBA" id="ARBA00022801"/>
    </source>
</evidence>
<dbReference type="InterPro" id="IPR000209">
    <property type="entry name" value="Peptidase_S8/S53_dom"/>
</dbReference>
<evidence type="ECO:0000256" key="2">
    <source>
        <dbReference type="ARBA" id="ARBA00011073"/>
    </source>
</evidence>
<name>A0A9W7CEL9_9STRA</name>
<dbReference type="InterPro" id="IPR050131">
    <property type="entry name" value="Peptidase_S8_subtilisin-like"/>
</dbReference>
<dbReference type="GO" id="GO:0006508">
    <property type="term" value="P:proteolysis"/>
    <property type="evidence" value="ECO:0007669"/>
    <property type="project" value="UniProtKB-KW"/>
</dbReference>
<keyword evidence="5 8" id="KW-0378">Hydrolase</keyword>
<evidence type="ECO:0000259" key="11">
    <source>
        <dbReference type="Pfam" id="PF21223"/>
    </source>
</evidence>
<gene>
    <name evidence="13" type="ORF">TrLO_g11526</name>
</gene>
<dbReference type="GO" id="GO:0004252">
    <property type="term" value="F:serine-type endopeptidase activity"/>
    <property type="evidence" value="ECO:0007669"/>
    <property type="project" value="UniProtKB-UniRule"/>
</dbReference>
<feature type="domain" description="Tripeptidyl peptidase II second Ig-like" evidence="10">
    <location>
        <begin position="801"/>
        <end position="998"/>
    </location>
</feature>
<dbReference type="InterPro" id="IPR046939">
    <property type="entry name" value="TPPII_C_sf"/>
</dbReference>
<proteinExistence type="inferred from homology"/>
<comment type="catalytic activity">
    <reaction evidence="1">
        <text>Release of an N-terminal tripeptide from a polypeptide.</text>
        <dbReference type="EC" id="3.4.14.10"/>
    </reaction>
</comment>
<dbReference type="InterPro" id="IPR022229">
    <property type="entry name" value="TPPII_Ig-like-2"/>
</dbReference>
<keyword evidence="14" id="KW-1185">Reference proteome</keyword>
<dbReference type="InterPro" id="IPR036852">
    <property type="entry name" value="Peptidase_S8/S53_dom_sf"/>
</dbReference>
<dbReference type="Gene3D" id="1.25.40.710">
    <property type="match status" value="1"/>
</dbReference>
<organism evidence="13 14">
    <name type="scientific">Triparma laevis f. longispina</name>
    <dbReference type="NCBI Taxonomy" id="1714387"/>
    <lineage>
        <taxon>Eukaryota</taxon>
        <taxon>Sar</taxon>
        <taxon>Stramenopiles</taxon>
        <taxon>Ochrophyta</taxon>
        <taxon>Bolidophyceae</taxon>
        <taxon>Parmales</taxon>
        <taxon>Triparmaceae</taxon>
        <taxon>Triparma</taxon>
    </lineage>
</organism>
<feature type="domain" description="Tripeptidyl-peptidase II galactose-binding" evidence="12">
    <location>
        <begin position="673"/>
        <end position="753"/>
    </location>
</feature>
<dbReference type="InterPro" id="IPR048384">
    <property type="entry name" value="TPPII_GBD"/>
</dbReference>
<dbReference type="PROSITE" id="PS51892">
    <property type="entry name" value="SUBTILASE"/>
    <property type="match status" value="1"/>
</dbReference>
<dbReference type="AlphaFoldDB" id="A0A9W7CEL9"/>
<evidence type="ECO:0008006" key="15">
    <source>
        <dbReference type="Google" id="ProtNLM"/>
    </source>
</evidence>
<feature type="domain" description="Tripeptidyl-peptidase II first Ig-like" evidence="11">
    <location>
        <begin position="525"/>
        <end position="652"/>
    </location>
</feature>
<dbReference type="Gene3D" id="3.40.50.200">
    <property type="entry name" value="Peptidase S8/S53 domain"/>
    <property type="match status" value="2"/>
</dbReference>
<dbReference type="InterPro" id="IPR022398">
    <property type="entry name" value="Peptidase_S8_His-AS"/>
</dbReference>
<dbReference type="PANTHER" id="PTHR43806:SF14">
    <property type="entry name" value="TRIPEPTIDYL-PEPTIDASE 2"/>
    <property type="match status" value="1"/>
</dbReference>
<dbReference type="InterPro" id="IPR048383">
    <property type="entry name" value="TPPII_Ig-like-1"/>
</dbReference>
<dbReference type="Pfam" id="PF12580">
    <property type="entry name" value="TPPII"/>
    <property type="match status" value="1"/>
</dbReference>
<feature type="active site" description="Charge relay system" evidence="8">
    <location>
        <position position="51"/>
    </location>
</feature>
<keyword evidence="3" id="KW-0031">Aminopeptidase</keyword>
<dbReference type="GO" id="GO:0008240">
    <property type="term" value="F:tripeptidyl-peptidase activity"/>
    <property type="evidence" value="ECO:0007669"/>
    <property type="project" value="UniProtKB-EC"/>
</dbReference>
<evidence type="ECO:0000256" key="3">
    <source>
        <dbReference type="ARBA" id="ARBA00022438"/>
    </source>
</evidence>
<dbReference type="EMBL" id="BRXW01000071">
    <property type="protein sequence ID" value="GMI04305.1"/>
    <property type="molecule type" value="Genomic_DNA"/>
</dbReference>
<dbReference type="SUPFAM" id="SSF52743">
    <property type="entry name" value="Subtilisin-like"/>
    <property type="match status" value="1"/>
</dbReference>
<dbReference type="InterPro" id="IPR015500">
    <property type="entry name" value="Peptidase_S8_subtilisin-rel"/>
</dbReference>
<evidence type="ECO:0000313" key="14">
    <source>
        <dbReference type="Proteomes" id="UP001165122"/>
    </source>
</evidence>
<dbReference type="InterPro" id="IPR023828">
    <property type="entry name" value="Peptidase_S8_Ser-AS"/>
</dbReference>
<reference evidence="14" key="1">
    <citation type="journal article" date="2023" name="Commun. Biol.">
        <title>Genome analysis of Parmales, the sister group of diatoms, reveals the evolutionary specialization of diatoms from phago-mixotrophs to photoautotrophs.</title>
        <authorList>
            <person name="Ban H."/>
            <person name="Sato S."/>
            <person name="Yoshikawa S."/>
            <person name="Yamada K."/>
            <person name="Nakamura Y."/>
            <person name="Ichinomiya M."/>
            <person name="Sato N."/>
            <person name="Blanc-Mathieu R."/>
            <person name="Endo H."/>
            <person name="Kuwata A."/>
            <person name="Ogata H."/>
        </authorList>
    </citation>
    <scope>NUCLEOTIDE SEQUENCE [LARGE SCALE GENOMIC DNA]</scope>
    <source>
        <strain evidence="14">NIES 3700</strain>
    </source>
</reference>
<dbReference type="Proteomes" id="UP001165122">
    <property type="component" value="Unassembled WGS sequence"/>
</dbReference>
<protein>
    <recommendedName>
        <fullName evidence="15">Tripeptidyl-peptidase II</fullName>
    </recommendedName>
</protein>
<keyword evidence="6 8" id="KW-0720">Serine protease</keyword>
<dbReference type="PROSITE" id="PS00137">
    <property type="entry name" value="SUBTILASE_HIS"/>
    <property type="match status" value="1"/>
</dbReference>
<dbReference type="Pfam" id="PF21223">
    <property type="entry name" value="TPPII_Ig-like-1"/>
    <property type="match status" value="1"/>
</dbReference>
<feature type="active site" description="Charge relay system" evidence="8">
    <location>
        <position position="265"/>
    </location>
</feature>
<evidence type="ECO:0000256" key="4">
    <source>
        <dbReference type="ARBA" id="ARBA00022670"/>
    </source>
</evidence>
<dbReference type="Gene3D" id="2.60.40.3170">
    <property type="match status" value="1"/>
</dbReference>
<sequence>MSTAFLNGAFQRPIRTAPLNSFIPTQETRVAELLSANPDYDGRGTTVAVLDTGCDLRAAGLLKTSTGENKYVDFIDATGGGDIDMSATVTPHADATFTSPITKRTLTVPPNLNTIRVGATRLFTHLPSSSKERILSQRKKSFLHHHTQTLTQLQKQIDNLDSSMSNHTSVKKDKTTLLEEVKAMADDYDDPGPLLDVISWKGEDGEWKVIVDVANNQDLTNSTPVSPYKINNDVSDLGFGSEVTYCVQVYEDGDVVSIVTDAGSHGTHVAGIIGANFEGEEDKNGVASGSRILAIKIGDGRLDSAETGKGLVRALIAAKKENCDLVNLSYGESYWQADSGKVAETFSDAVRKWGMSVFTSAGNNGPAFSTLGSPGCLSAVVCVGAYVSPQMMEAQYSILPTEDVSETSYSFSSRGPTPDGFMPTLCAPGGAIAAIPRHTLQSKAQYHGTSMSSPNACGVAACVISALKQNSNIKLNPIELRRALENSAIAVTSSDPWAQGAGLINAVGAVEYAKEHHGKVGQNLEFEVSIPSRDSSRGLYLRDAAEVVQGQQTYNVKVKPLFEHGINANERSPEQLAELLETEIEFDLKATADWLTTPKKIALLSGVSKEQSFGLSVDTSSLPTGAHFARVQGFVSGEENRGPLFSLPVTVIVPEVTPEPPKKTVELKAGIPNRRFLSAPSSAEWATIKLKTGAMKSGPNSIILHSVPSSTGSTPHSFHETKKMLTLREHSTATVNVPVRGDATFELCLQLSWLSNPAGVEVDVEIEYHSLGVRGKAPVAEGSGLRIGSANSFVTLTLNSHFRSEHCKPTASLTHIFRSIRPSSSTVKSGNPDLDVLHPSNADLVRDSNAVGELIHSTTLNYNFDVSPENGDDKISVVPRVASLHWQLYDSPLESLIWRLKDSNDSILQYGGLIHDPPPTSLPKGSYKIEMLLRHSDTKLLDTLKNLPLQLRISLPKPLTCNIHTQRNSASSSTAVKPLPSSYIRQGYFKDLYIQAPEVPKSVKIGDALIGSITLDTNVNSVSKIPLVWECPDQIIKSKDDEEKVELTEEEKDEMYEKSIIDLKIKNLKKLRKENSERYLDFAEPLLESHPTSIPILLETLEYSYSNSSNSSNSSNLSTSLKRVTDLIDENELSTYFGKSNRVNEDGDRKKEEEKIEEKMKEMREGLRVALLYGIKEGEDNFKDQVVRLKNWVTSESDFKSDEHKRIYKKIIIDYEKEMGRGGEAFKMARERLKSNEKEDWVEFIGELEGMEHLKRNYEERVEWKFPAENVLL</sequence>
<dbReference type="PANTHER" id="PTHR43806">
    <property type="entry name" value="PEPTIDASE S8"/>
    <property type="match status" value="1"/>
</dbReference>
<comment type="caution">
    <text evidence="13">The sequence shown here is derived from an EMBL/GenBank/DDBJ whole genome shotgun (WGS) entry which is preliminary data.</text>
</comment>
<dbReference type="GO" id="GO:0004177">
    <property type="term" value="F:aminopeptidase activity"/>
    <property type="evidence" value="ECO:0007669"/>
    <property type="project" value="UniProtKB-KW"/>
</dbReference>
<evidence type="ECO:0000259" key="9">
    <source>
        <dbReference type="Pfam" id="PF00082"/>
    </source>
</evidence>
<evidence type="ECO:0000256" key="1">
    <source>
        <dbReference type="ARBA" id="ARBA00001910"/>
    </source>
</evidence>
<keyword evidence="4 8" id="KW-0645">Protease</keyword>
<accession>A0A9W7CEL9</accession>
<dbReference type="GO" id="GO:0005829">
    <property type="term" value="C:cytosol"/>
    <property type="evidence" value="ECO:0007669"/>
    <property type="project" value="TreeGrafter"/>
</dbReference>
<comment type="catalytic activity">
    <reaction evidence="7">
        <text>Hydrolysis of proteins with broad specificity for peptide bonds, and a preference for a large uncharged residue in P1. Hydrolyzes peptide amides.</text>
        <dbReference type="EC" id="3.4.21.62"/>
    </reaction>
</comment>
<evidence type="ECO:0000256" key="7">
    <source>
        <dbReference type="ARBA" id="ARBA00023529"/>
    </source>
</evidence>
<evidence type="ECO:0000259" key="12">
    <source>
        <dbReference type="Pfam" id="PF21316"/>
    </source>
</evidence>
<dbReference type="OrthoDB" id="10256524at2759"/>
<dbReference type="Pfam" id="PF00082">
    <property type="entry name" value="Peptidase_S8"/>
    <property type="match status" value="1"/>
</dbReference>
<dbReference type="PRINTS" id="PR00723">
    <property type="entry name" value="SUBTILISIN"/>
</dbReference>
<dbReference type="PROSITE" id="PS00138">
    <property type="entry name" value="SUBTILASE_SER"/>
    <property type="match status" value="1"/>
</dbReference>
<evidence type="ECO:0000256" key="6">
    <source>
        <dbReference type="ARBA" id="ARBA00022825"/>
    </source>
</evidence>
<dbReference type="Pfam" id="PF21316">
    <property type="entry name" value="TPPII_GBD"/>
    <property type="match status" value="1"/>
</dbReference>
<evidence type="ECO:0000313" key="13">
    <source>
        <dbReference type="EMBL" id="GMI04305.1"/>
    </source>
</evidence>
<evidence type="ECO:0000259" key="10">
    <source>
        <dbReference type="Pfam" id="PF12580"/>
    </source>
</evidence>
<dbReference type="InterPro" id="IPR046940">
    <property type="entry name" value="TPPII_Ig-like_sf"/>
</dbReference>
<feature type="active site" description="Charge relay system" evidence="8">
    <location>
        <position position="450"/>
    </location>
</feature>